<dbReference type="RefSeq" id="WP_330132222.1">
    <property type="nucleotide sequence ID" value="NZ_JAUTXY010000002.1"/>
</dbReference>
<sequence>MGTNTISVVELADGIADAPVLGAGAAVVHPLLIVDLDDAPDSVIERAAERARGSDHLLVGRFTGASIDDTALAPLLESLDLTYAVGPDPRTSTVVGTDDLDASLSAFGDAVAQNPHASLVVRHVLRAADTVGVAAAIDIESLGYSTLQGGPEFLRWLDERGPRPLPPPAPADPVLVARESSTLQVTLNRPERRNAYGTQLRDALVEALRLAELDDSIERVVVDGAGPSFCAGGDLDEFGRTPDTATAHLIRTRGGAGRLVARLADRTEVRVHGHCVGAGIEIPAFANRVVAAPGTVFRLPEVSMGLIPGAGGTASIPRRIGRWRSMHLFVTASALDVGRAFGWGLVDEVSELA</sequence>
<dbReference type="SUPFAM" id="SSF52096">
    <property type="entry name" value="ClpP/crotonase"/>
    <property type="match status" value="1"/>
</dbReference>
<evidence type="ECO:0000256" key="3">
    <source>
        <dbReference type="ARBA" id="ARBA00023239"/>
    </source>
</evidence>
<dbReference type="EMBL" id="JAUTXY010000002">
    <property type="protein sequence ID" value="MEE2056959.1"/>
    <property type="molecule type" value="Genomic_DNA"/>
</dbReference>
<dbReference type="Gene3D" id="3.90.226.10">
    <property type="entry name" value="2-enoyl-CoA Hydratase, Chain A, domain 1"/>
    <property type="match status" value="1"/>
</dbReference>
<dbReference type="PANTHER" id="PTHR11941:SF169">
    <property type="entry name" value="(7AS)-7A-METHYL-1,5-DIOXO-2,3,5,6,7,7A-HEXAHYDRO-1H-INDENE-CARBOXYL-COA HYDROLASE"/>
    <property type="match status" value="1"/>
</dbReference>
<keyword evidence="5" id="KW-1185">Reference proteome</keyword>
<gene>
    <name evidence="4" type="ORF">Q7514_05385</name>
</gene>
<protein>
    <submittedName>
        <fullName evidence="4">Enoyl-CoA hydratase/isomerase family protein</fullName>
    </submittedName>
</protein>
<proteinExistence type="inferred from homology"/>
<dbReference type="CDD" id="cd06558">
    <property type="entry name" value="crotonase-like"/>
    <property type="match status" value="1"/>
</dbReference>
<comment type="caution">
    <text evidence="4">The sequence shown here is derived from an EMBL/GenBank/DDBJ whole genome shotgun (WGS) entry which is preliminary data.</text>
</comment>
<evidence type="ECO:0000313" key="4">
    <source>
        <dbReference type="EMBL" id="MEE2056959.1"/>
    </source>
</evidence>
<keyword evidence="3" id="KW-0456">Lyase</keyword>
<name>A0ABU7L600_9NOCA</name>
<evidence type="ECO:0000256" key="2">
    <source>
        <dbReference type="ARBA" id="ARBA00023098"/>
    </source>
</evidence>
<evidence type="ECO:0000256" key="1">
    <source>
        <dbReference type="ARBA" id="ARBA00005254"/>
    </source>
</evidence>
<dbReference type="InterPro" id="IPR029045">
    <property type="entry name" value="ClpP/crotonase-like_dom_sf"/>
</dbReference>
<evidence type="ECO:0000313" key="5">
    <source>
        <dbReference type="Proteomes" id="UP001336020"/>
    </source>
</evidence>
<dbReference type="PANTHER" id="PTHR11941">
    <property type="entry name" value="ENOYL-COA HYDRATASE-RELATED"/>
    <property type="match status" value="1"/>
</dbReference>
<dbReference type="Pfam" id="PF00378">
    <property type="entry name" value="ECH_1"/>
    <property type="match status" value="1"/>
</dbReference>
<keyword evidence="2" id="KW-0443">Lipid metabolism</keyword>
<organism evidence="4 5">
    <name type="scientific">Rhodococcus artemisiae</name>
    <dbReference type="NCBI Taxonomy" id="714159"/>
    <lineage>
        <taxon>Bacteria</taxon>
        <taxon>Bacillati</taxon>
        <taxon>Actinomycetota</taxon>
        <taxon>Actinomycetes</taxon>
        <taxon>Mycobacteriales</taxon>
        <taxon>Nocardiaceae</taxon>
        <taxon>Rhodococcus</taxon>
    </lineage>
</organism>
<dbReference type="Proteomes" id="UP001336020">
    <property type="component" value="Unassembled WGS sequence"/>
</dbReference>
<reference evidence="4 5" key="1">
    <citation type="submission" date="2023-07" db="EMBL/GenBank/DDBJ databases">
        <authorList>
            <person name="Girao M."/>
            <person name="Carvalho M.F."/>
        </authorList>
    </citation>
    <scope>NUCLEOTIDE SEQUENCE [LARGE SCALE GENOMIC DNA]</scope>
    <source>
        <strain evidence="4 5">YIM65754</strain>
    </source>
</reference>
<dbReference type="InterPro" id="IPR001753">
    <property type="entry name" value="Enoyl-CoA_hydra/iso"/>
</dbReference>
<comment type="similarity">
    <text evidence="1">Belongs to the enoyl-CoA hydratase/isomerase family.</text>
</comment>
<accession>A0ABU7L600</accession>